<dbReference type="InterPro" id="IPR011017">
    <property type="entry name" value="TRASH_dom"/>
</dbReference>
<keyword evidence="2" id="KW-0479">Metal-binding</keyword>
<keyword evidence="3" id="KW-0699">rRNA-binding</keyword>
<name>E0A1I5_9ARCH</name>
<dbReference type="EMBL" id="HM230043">
    <property type="protein sequence ID" value="ADK26041.1"/>
    <property type="molecule type" value="Genomic_DNA"/>
</dbReference>
<evidence type="ECO:0000256" key="1">
    <source>
        <dbReference type="ARBA" id="ARBA00005647"/>
    </source>
</evidence>
<keyword evidence="5" id="KW-0862">Zinc</keyword>
<dbReference type="InterPro" id="IPR055345">
    <property type="entry name" value="Ribosomal_eL24-rel_arc"/>
</dbReference>
<feature type="non-terminal residue" evidence="11">
    <location>
        <position position="71"/>
    </location>
</feature>
<dbReference type="GO" id="GO:0003735">
    <property type="term" value="F:structural constituent of ribosome"/>
    <property type="evidence" value="ECO:0007669"/>
    <property type="project" value="InterPro"/>
</dbReference>
<evidence type="ECO:0000256" key="3">
    <source>
        <dbReference type="ARBA" id="ARBA00022730"/>
    </source>
</evidence>
<dbReference type="AlphaFoldDB" id="E0A1I5"/>
<dbReference type="GO" id="GO:0019843">
    <property type="term" value="F:rRNA binding"/>
    <property type="evidence" value="ECO:0007669"/>
    <property type="project" value="UniProtKB-KW"/>
</dbReference>
<protein>
    <recommendedName>
        <fullName evidence="9">50S ribosomal protein L24e</fullName>
    </recommendedName>
</protein>
<dbReference type="Pfam" id="PF01246">
    <property type="entry name" value="Ribosomal_L24e"/>
    <property type="match status" value="1"/>
</dbReference>
<dbReference type="Gene3D" id="2.30.170.20">
    <property type="entry name" value="Ribosomal protein L24e"/>
    <property type="match status" value="1"/>
</dbReference>
<keyword evidence="6" id="KW-0694">RNA-binding</keyword>
<evidence type="ECO:0000259" key="10">
    <source>
        <dbReference type="SMART" id="SM00746"/>
    </source>
</evidence>
<dbReference type="InterPro" id="IPR056366">
    <property type="entry name" value="Ribosomal_eL24"/>
</dbReference>
<organism evidence="11">
    <name type="scientific">Candidatus Nitrososphaera gargensis</name>
    <dbReference type="NCBI Taxonomy" id="497727"/>
    <lineage>
        <taxon>Archaea</taxon>
        <taxon>Nitrososphaerota</taxon>
        <taxon>Nitrososphaeria</taxon>
        <taxon>Nitrososphaerales</taxon>
        <taxon>Nitrososphaeraceae</taxon>
        <taxon>Nitrososphaera</taxon>
    </lineage>
</organism>
<dbReference type="InterPro" id="IPR000988">
    <property type="entry name" value="Ribosomal_eL24-rel_N"/>
</dbReference>
<comment type="similarity">
    <text evidence="1">Belongs to the eukaryotic ribosomal protein eL24 family.</text>
</comment>
<evidence type="ECO:0000256" key="7">
    <source>
        <dbReference type="ARBA" id="ARBA00022980"/>
    </source>
</evidence>
<evidence type="ECO:0000256" key="8">
    <source>
        <dbReference type="ARBA" id="ARBA00023274"/>
    </source>
</evidence>
<evidence type="ECO:0000256" key="4">
    <source>
        <dbReference type="ARBA" id="ARBA00022771"/>
    </source>
</evidence>
<keyword evidence="7" id="KW-0689">Ribosomal protein</keyword>
<dbReference type="OMA" id="PRERICH"/>
<feature type="domain" description="TRASH" evidence="10">
    <location>
        <begin position="12"/>
        <end position="50"/>
    </location>
</feature>
<dbReference type="SMART" id="SM00746">
    <property type="entry name" value="TRASH"/>
    <property type="match status" value="1"/>
</dbReference>
<sequence length="71" mass="8204">MSKTTATSLRNCFFCGRHITTGHGVMLVRNDGQVQWTCSSKCKKNLRVLQRDARKLKWTSRYVKGGLRMKK</sequence>
<dbReference type="InterPro" id="IPR038630">
    <property type="entry name" value="L24e/L24_sf"/>
</dbReference>
<dbReference type="GO" id="GO:1990904">
    <property type="term" value="C:ribonucleoprotein complex"/>
    <property type="evidence" value="ECO:0007669"/>
    <property type="project" value="UniProtKB-KW"/>
</dbReference>
<evidence type="ECO:0000256" key="5">
    <source>
        <dbReference type="ARBA" id="ARBA00022833"/>
    </source>
</evidence>
<evidence type="ECO:0000256" key="9">
    <source>
        <dbReference type="ARBA" id="ARBA00035507"/>
    </source>
</evidence>
<dbReference type="PANTHER" id="PTHR10792">
    <property type="entry name" value="60S RIBOSOMAL PROTEIN L24"/>
    <property type="match status" value="1"/>
</dbReference>
<evidence type="ECO:0000256" key="6">
    <source>
        <dbReference type="ARBA" id="ARBA00022884"/>
    </source>
</evidence>
<dbReference type="SUPFAM" id="SSF57716">
    <property type="entry name" value="Glucocorticoid receptor-like (DNA-binding domain)"/>
    <property type="match status" value="1"/>
</dbReference>
<reference evidence="11" key="1">
    <citation type="journal article" date="2010" name="Trends Microbiol.">
        <title>Distinct gene set in two different lineages of ammonia-oxidizing archaea supports the phylum Thaumarchaeota.</title>
        <authorList>
            <person name="Spang A."/>
            <person name="Hatzenpichler R."/>
            <person name="Brochier-Armanet C."/>
            <person name="Rattei T."/>
            <person name="Tischler P."/>
            <person name="Spieck E."/>
            <person name="Streit W."/>
            <person name="Stahl D.A."/>
            <person name="Wagner M."/>
            <person name="Schleper C."/>
        </authorList>
    </citation>
    <scope>NUCLEOTIDE SEQUENCE</scope>
    <source>
        <strain evidence="11">Enrichment culture Ga9.2</strain>
    </source>
</reference>
<dbReference type="GO" id="GO:0005840">
    <property type="term" value="C:ribosome"/>
    <property type="evidence" value="ECO:0007669"/>
    <property type="project" value="UniProtKB-KW"/>
</dbReference>
<dbReference type="GO" id="GO:0008270">
    <property type="term" value="F:zinc ion binding"/>
    <property type="evidence" value="ECO:0007669"/>
    <property type="project" value="UniProtKB-KW"/>
</dbReference>
<proteinExistence type="inferred from homology"/>
<dbReference type="PANTHER" id="PTHR10792:SF1">
    <property type="entry name" value="RIBOSOMAL PROTEIN L24"/>
    <property type="match status" value="1"/>
</dbReference>
<evidence type="ECO:0000256" key="2">
    <source>
        <dbReference type="ARBA" id="ARBA00022723"/>
    </source>
</evidence>
<keyword evidence="8" id="KW-0687">Ribonucleoprotein</keyword>
<dbReference type="NCBIfam" id="NF034186">
    <property type="entry name" value="PRK14891.1-1"/>
    <property type="match status" value="1"/>
</dbReference>
<keyword evidence="4" id="KW-0863">Zinc-finger</keyword>
<evidence type="ECO:0000313" key="11">
    <source>
        <dbReference type="EMBL" id="ADK26041.1"/>
    </source>
</evidence>
<accession>E0A1I5</accession>
<dbReference type="HAMAP" id="MF_00773">
    <property type="entry name" value="Ribosomal_eL24"/>
    <property type="match status" value="1"/>
</dbReference>